<dbReference type="KEGG" id="nlo:107227209"/>
<evidence type="ECO:0000259" key="1">
    <source>
        <dbReference type="Pfam" id="PF13679"/>
    </source>
</evidence>
<dbReference type="RefSeq" id="XP_015523772.2">
    <property type="nucleotide sequence ID" value="XM_015668286.2"/>
</dbReference>
<dbReference type="GeneID" id="107227209"/>
<protein>
    <submittedName>
        <fullName evidence="3">Probable methyltransferase-like protein 25 isoform X1</fullName>
    </submittedName>
</protein>
<dbReference type="Proteomes" id="UP000829291">
    <property type="component" value="Chromosome 6"/>
</dbReference>
<sequence>MSLFSEHLEKVATVLTSYQALIDSHLVDFITENLWDQCLPKSLRNELETLSSNSIINANFYGQESTTPELYKFCKLINALSLDKCNLVYDLRDIPDLFLEWGIDLKNLESKIHNSRLDFMNAKKSYEVEIVARITSSLAEIHSSAVIDAGAGKGYLSQHISEKYKIPVLAIDSSDIAHRGAIRRQNILQKKPNQSSHLVHHLAQRIDEFTEFAELAEKYFPTWSLSENLTLTGLHTCGSLGHSVIKAFLKTDCIKSLCLVTCCYHLAETSLGGKLNISKNAKMLAQQSVQRSCQNEYSLSPTLHYRAVFQVLLHSLGMQDVKVGRGAPVDNFVTYAKWALNKIGLDPTQIPPDNVIEELYSSHESFKAKMELFQTLRIQLGSVIESAILLDRIIYLEDSKVCSNFALVRLFDPLISPRCYGIIAIK</sequence>
<gene>
    <name evidence="3" type="primary">LOC107227209</name>
</gene>
<dbReference type="OrthoDB" id="10258156at2759"/>
<dbReference type="InterPro" id="IPR052220">
    <property type="entry name" value="METTL25"/>
</dbReference>
<evidence type="ECO:0000313" key="3">
    <source>
        <dbReference type="RefSeq" id="XP_015523772.2"/>
    </source>
</evidence>
<evidence type="ECO:0000313" key="2">
    <source>
        <dbReference type="Proteomes" id="UP000829291"/>
    </source>
</evidence>
<dbReference type="SUPFAM" id="SSF53335">
    <property type="entry name" value="S-adenosyl-L-methionine-dependent methyltransferases"/>
    <property type="match status" value="1"/>
</dbReference>
<dbReference type="PANTHER" id="PTHR12496">
    <property type="entry name" value="CGI-41 METHYLTRANSFERASE"/>
    <property type="match status" value="1"/>
</dbReference>
<dbReference type="InterPro" id="IPR025714">
    <property type="entry name" value="Methyltranfer_dom"/>
</dbReference>
<dbReference type="InParanoid" id="A0A6J0CB21"/>
<organism evidence="3">
    <name type="scientific">Neodiprion lecontei</name>
    <name type="common">Redheaded pine sawfly</name>
    <dbReference type="NCBI Taxonomy" id="441921"/>
    <lineage>
        <taxon>Eukaryota</taxon>
        <taxon>Metazoa</taxon>
        <taxon>Ecdysozoa</taxon>
        <taxon>Arthropoda</taxon>
        <taxon>Hexapoda</taxon>
        <taxon>Insecta</taxon>
        <taxon>Pterygota</taxon>
        <taxon>Neoptera</taxon>
        <taxon>Endopterygota</taxon>
        <taxon>Hymenoptera</taxon>
        <taxon>Tenthredinoidea</taxon>
        <taxon>Diprionidae</taxon>
        <taxon>Diprioninae</taxon>
        <taxon>Neodiprion</taxon>
    </lineage>
</organism>
<feature type="domain" description="Methyltransferase" evidence="1">
    <location>
        <begin position="128"/>
        <end position="266"/>
    </location>
</feature>
<accession>A0A6J0CB21</accession>
<dbReference type="Pfam" id="PF13679">
    <property type="entry name" value="Methyltransf_32"/>
    <property type="match status" value="1"/>
</dbReference>
<dbReference type="FunCoup" id="A0A6J0CB21">
    <property type="interactions" value="152"/>
</dbReference>
<dbReference type="AlphaFoldDB" id="A0A6J0CB21"/>
<name>A0A6J0CB21_NEOLC</name>
<proteinExistence type="predicted"/>
<dbReference type="PANTHER" id="PTHR12496:SF9">
    <property type="entry name" value="METHYLTRANSFERASE-LIKE PROTEIN 25-RELATED"/>
    <property type="match status" value="1"/>
</dbReference>
<dbReference type="InterPro" id="IPR029063">
    <property type="entry name" value="SAM-dependent_MTases_sf"/>
</dbReference>
<reference evidence="3" key="1">
    <citation type="submission" date="2025-08" db="UniProtKB">
        <authorList>
            <consortium name="RefSeq"/>
        </authorList>
    </citation>
    <scope>IDENTIFICATION</scope>
    <source>
        <tissue evidence="3">Thorax and Abdomen</tissue>
    </source>
</reference>
<keyword evidence="2" id="KW-1185">Reference proteome</keyword>